<dbReference type="Proteomes" id="UP000799770">
    <property type="component" value="Unassembled WGS sequence"/>
</dbReference>
<accession>A0A6A5YKD8</accession>
<dbReference type="AlphaFoldDB" id="A0A6A5YKD8"/>
<protein>
    <submittedName>
        <fullName evidence="2">Heterokaryon incompatibility protein-domain-containing protein</fullName>
    </submittedName>
</protein>
<name>A0A6A5YKD8_9PLEO</name>
<dbReference type="PANTHER" id="PTHR24148:SF73">
    <property type="entry name" value="HET DOMAIN PROTEIN (AFU_ORTHOLOGUE AFUA_8G01020)"/>
    <property type="match status" value="1"/>
</dbReference>
<dbReference type="Pfam" id="PF06985">
    <property type="entry name" value="HET"/>
    <property type="match status" value="1"/>
</dbReference>
<dbReference type="EMBL" id="ML977360">
    <property type="protein sequence ID" value="KAF2106671.1"/>
    <property type="molecule type" value="Genomic_DNA"/>
</dbReference>
<reference evidence="2" key="1">
    <citation type="journal article" date="2020" name="Stud. Mycol.">
        <title>101 Dothideomycetes genomes: a test case for predicting lifestyles and emergence of pathogens.</title>
        <authorList>
            <person name="Haridas S."/>
            <person name="Albert R."/>
            <person name="Binder M."/>
            <person name="Bloem J."/>
            <person name="Labutti K."/>
            <person name="Salamov A."/>
            <person name="Andreopoulos B."/>
            <person name="Baker S."/>
            <person name="Barry K."/>
            <person name="Bills G."/>
            <person name="Bluhm B."/>
            <person name="Cannon C."/>
            <person name="Castanera R."/>
            <person name="Culley D."/>
            <person name="Daum C."/>
            <person name="Ezra D."/>
            <person name="Gonzalez J."/>
            <person name="Henrissat B."/>
            <person name="Kuo A."/>
            <person name="Liang C."/>
            <person name="Lipzen A."/>
            <person name="Lutzoni F."/>
            <person name="Magnuson J."/>
            <person name="Mondo S."/>
            <person name="Nolan M."/>
            <person name="Ohm R."/>
            <person name="Pangilinan J."/>
            <person name="Park H.-J."/>
            <person name="Ramirez L."/>
            <person name="Alfaro M."/>
            <person name="Sun H."/>
            <person name="Tritt A."/>
            <person name="Yoshinaga Y."/>
            <person name="Zwiers L.-H."/>
            <person name="Turgeon B."/>
            <person name="Goodwin S."/>
            <person name="Spatafora J."/>
            <person name="Crous P."/>
            <person name="Grigoriev I."/>
        </authorList>
    </citation>
    <scope>NUCLEOTIDE SEQUENCE</scope>
    <source>
        <strain evidence="2">CBS 627.86</strain>
    </source>
</reference>
<evidence type="ECO:0000313" key="2">
    <source>
        <dbReference type="EMBL" id="KAF2106671.1"/>
    </source>
</evidence>
<dbReference type="OrthoDB" id="5386682at2759"/>
<dbReference type="PANTHER" id="PTHR24148">
    <property type="entry name" value="ANKYRIN REPEAT DOMAIN-CONTAINING PROTEIN 39 HOMOLOG-RELATED"/>
    <property type="match status" value="1"/>
</dbReference>
<evidence type="ECO:0000259" key="1">
    <source>
        <dbReference type="Pfam" id="PF06985"/>
    </source>
</evidence>
<dbReference type="InterPro" id="IPR052895">
    <property type="entry name" value="HetReg/Transcr_Mod"/>
</dbReference>
<evidence type="ECO:0000313" key="3">
    <source>
        <dbReference type="Proteomes" id="UP000799770"/>
    </source>
</evidence>
<gene>
    <name evidence="2" type="ORF">BDV96DRAFT_507438</name>
</gene>
<feature type="domain" description="Heterokaryon incompatibility" evidence="1">
    <location>
        <begin position="75"/>
        <end position="159"/>
    </location>
</feature>
<feature type="non-terminal residue" evidence="2">
    <location>
        <position position="159"/>
    </location>
</feature>
<dbReference type="InterPro" id="IPR010730">
    <property type="entry name" value="HET"/>
</dbReference>
<keyword evidence="3" id="KW-1185">Reference proteome</keyword>
<sequence length="159" mass="17937">MAVSLNDPKALSATDSQEDEHFISSSSLTSVLDFRYAPLDLSTDTIRLLKVLPGPDNSTIECNLLHCTISELPSYTALSYSWDYSGLKIGINCNGKSLWIAWNLWCFLAQFRKGVKSSRCLLWIDAICINQKDVKERTHQVRQMRSIYSTAESVIVWLG</sequence>
<organism evidence="2 3">
    <name type="scientific">Lophiotrema nucula</name>
    <dbReference type="NCBI Taxonomy" id="690887"/>
    <lineage>
        <taxon>Eukaryota</taxon>
        <taxon>Fungi</taxon>
        <taxon>Dikarya</taxon>
        <taxon>Ascomycota</taxon>
        <taxon>Pezizomycotina</taxon>
        <taxon>Dothideomycetes</taxon>
        <taxon>Pleosporomycetidae</taxon>
        <taxon>Pleosporales</taxon>
        <taxon>Lophiotremataceae</taxon>
        <taxon>Lophiotrema</taxon>
    </lineage>
</organism>
<proteinExistence type="predicted"/>